<dbReference type="EMBL" id="BTSY01000007">
    <property type="protein sequence ID" value="GMT35126.1"/>
    <property type="molecule type" value="Genomic_DNA"/>
</dbReference>
<protein>
    <recommendedName>
        <fullName evidence="4">VWFA domain-containing protein</fullName>
    </recommendedName>
</protein>
<evidence type="ECO:0000313" key="3">
    <source>
        <dbReference type="Proteomes" id="UP001432322"/>
    </source>
</evidence>
<keyword evidence="3" id="KW-1185">Reference proteome</keyword>
<dbReference type="InterPro" id="IPR039841">
    <property type="entry name" value="INTS14"/>
</dbReference>
<evidence type="ECO:0000256" key="1">
    <source>
        <dbReference type="SAM" id="MobiDB-lite"/>
    </source>
</evidence>
<feature type="compositionally biased region" description="Acidic residues" evidence="1">
    <location>
        <begin position="283"/>
        <end position="325"/>
    </location>
</feature>
<organism evidence="2 3">
    <name type="scientific">Pristionchus fissidentatus</name>
    <dbReference type="NCBI Taxonomy" id="1538716"/>
    <lineage>
        <taxon>Eukaryota</taxon>
        <taxon>Metazoa</taxon>
        <taxon>Ecdysozoa</taxon>
        <taxon>Nematoda</taxon>
        <taxon>Chromadorea</taxon>
        <taxon>Rhabditida</taxon>
        <taxon>Rhabditina</taxon>
        <taxon>Diplogasteromorpha</taxon>
        <taxon>Diplogasteroidea</taxon>
        <taxon>Neodiplogasteridae</taxon>
        <taxon>Pristionchus</taxon>
    </lineage>
</organism>
<dbReference type="Proteomes" id="UP001432322">
    <property type="component" value="Unassembled WGS sequence"/>
</dbReference>
<dbReference type="PANTHER" id="PTHR13532:SF3">
    <property type="entry name" value="INTEGRATOR COMPLEX SUBUNIT 14"/>
    <property type="match status" value="1"/>
</dbReference>
<feature type="region of interest" description="Disordered" evidence="1">
    <location>
        <begin position="382"/>
        <end position="607"/>
    </location>
</feature>
<comment type="caution">
    <text evidence="2">The sequence shown here is derived from an EMBL/GenBank/DDBJ whole genome shotgun (WGS) entry which is preliminary data.</text>
</comment>
<evidence type="ECO:0000313" key="2">
    <source>
        <dbReference type="EMBL" id="GMT35126.1"/>
    </source>
</evidence>
<feature type="compositionally biased region" description="Low complexity" evidence="1">
    <location>
        <begin position="388"/>
        <end position="404"/>
    </location>
</feature>
<dbReference type="GO" id="GO:0034472">
    <property type="term" value="P:snRNA 3'-end processing"/>
    <property type="evidence" value="ECO:0007669"/>
    <property type="project" value="TreeGrafter"/>
</dbReference>
<feature type="compositionally biased region" description="Basic and acidic residues" evidence="1">
    <location>
        <begin position="484"/>
        <end position="521"/>
    </location>
</feature>
<name>A0AAV5WSV8_9BILA</name>
<accession>A0AAV5WSV8</accession>
<reference evidence="2" key="1">
    <citation type="submission" date="2023-10" db="EMBL/GenBank/DDBJ databases">
        <title>Genome assembly of Pristionchus species.</title>
        <authorList>
            <person name="Yoshida K."/>
            <person name="Sommer R.J."/>
        </authorList>
    </citation>
    <scope>NUCLEOTIDE SEQUENCE</scope>
    <source>
        <strain evidence="2">RS5133</strain>
    </source>
</reference>
<feature type="non-terminal residue" evidence="2">
    <location>
        <position position="1"/>
    </location>
</feature>
<dbReference type="GO" id="GO:0032039">
    <property type="term" value="C:integrator complex"/>
    <property type="evidence" value="ECO:0007669"/>
    <property type="project" value="InterPro"/>
</dbReference>
<feature type="compositionally biased region" description="Basic residues" evidence="1">
    <location>
        <begin position="454"/>
        <end position="471"/>
    </location>
</feature>
<evidence type="ECO:0008006" key="4">
    <source>
        <dbReference type="Google" id="ProtNLM"/>
    </source>
</evidence>
<gene>
    <name evidence="2" type="ORF">PFISCL1PPCAC_26423</name>
</gene>
<proteinExistence type="predicted"/>
<sequence>KSFSPMGYLIAVDTSLSMGLSVDGKQLKRVDNVLEKTRFDVAADIVEAVISLAGKLNVEPVVHLFRIGESYNNLGDVSSVEDVVGMITKRGGKKVELIGCTNMSRFMAFVHEQLHPTMEDKIIILTDCSTFEGDVNYAVNCETRFVIVNTNKASMSEMQLEELDEIAASSIGHEALPENESLYHHFFLADFPSISEIGQSVFSEMFEMSVYTLQMGHLKTDMKIGHSFHQPGVETINVIGFLRPTALQNMEATGSHFCHPVYFKEETAPSPSLSGTPTNSNLSEDEEDESEEETEEESDEDMDDEDEYEEIEVEVEVEEDEEEEQSPPKRSFMPFSVVDSEEPKTSETPKKTSNDNKRIDISSIFAASNLSAAETEPVLADFVPPPTAEASAAAEPEAEVSSSAPKRKWKVVSGSGVETEYVSKSRPVVPPPAFEPIVPMEEEKKEKTPTPPPPKKKTIKIVKRRVLKKRKEVSVEKSFGIDEETPRRQRNGPREDRIGREEEMKEEVKEEENAPQYDKDVMAAFLEARGERWSATDDDSDSEVSKRMSRRVKKKSEKKEGEEKKATTPFKDSKKKKRVRRIQRRGDQNNEAGELTAPYLVQMITAG</sequence>
<dbReference type="PANTHER" id="PTHR13532">
    <property type="match status" value="1"/>
</dbReference>
<feature type="non-terminal residue" evidence="2">
    <location>
        <position position="607"/>
    </location>
</feature>
<feature type="compositionally biased region" description="Basic and acidic residues" evidence="1">
    <location>
        <begin position="341"/>
        <end position="360"/>
    </location>
</feature>
<feature type="compositionally biased region" description="Basic and acidic residues" evidence="1">
    <location>
        <begin position="557"/>
        <end position="566"/>
    </location>
</feature>
<feature type="region of interest" description="Disordered" evidence="1">
    <location>
        <begin position="267"/>
        <end position="360"/>
    </location>
</feature>
<dbReference type="AlphaFoldDB" id="A0AAV5WSV8"/>
<feature type="compositionally biased region" description="Basic residues" evidence="1">
    <location>
        <begin position="547"/>
        <end position="556"/>
    </location>
</feature>
<feature type="compositionally biased region" description="Basic residues" evidence="1">
    <location>
        <begin position="573"/>
        <end position="583"/>
    </location>
</feature>
<feature type="compositionally biased region" description="Polar residues" evidence="1">
    <location>
        <begin position="269"/>
        <end position="282"/>
    </location>
</feature>